<dbReference type="InterPro" id="IPR005467">
    <property type="entry name" value="His_kinase_dom"/>
</dbReference>
<dbReference type="InterPro" id="IPR003661">
    <property type="entry name" value="HisK_dim/P_dom"/>
</dbReference>
<dbReference type="InterPro" id="IPR050428">
    <property type="entry name" value="TCS_sensor_his_kinase"/>
</dbReference>
<dbReference type="Gene3D" id="3.30.565.10">
    <property type="entry name" value="Histidine kinase-like ATPase, C-terminal domain"/>
    <property type="match status" value="1"/>
</dbReference>
<feature type="domain" description="Histidine kinase" evidence="13">
    <location>
        <begin position="138"/>
        <end position="366"/>
    </location>
</feature>
<keyword evidence="10 12" id="KW-0472">Membrane</keyword>
<keyword evidence="6 12" id="KW-0812">Transmembrane</keyword>
<dbReference type="SUPFAM" id="SSF47384">
    <property type="entry name" value="Homodimeric domain of signal transducing histidine kinase"/>
    <property type="match status" value="1"/>
</dbReference>
<accession>A0A9D2UUS9</accession>
<dbReference type="EC" id="2.7.13.3" evidence="3"/>
<dbReference type="Gene3D" id="1.10.287.130">
    <property type="match status" value="1"/>
</dbReference>
<dbReference type="InterPro" id="IPR004358">
    <property type="entry name" value="Sig_transdc_His_kin-like_C"/>
</dbReference>
<comment type="subcellular location">
    <subcellularLocation>
        <location evidence="2">Cell membrane</location>
    </subcellularLocation>
</comment>
<dbReference type="Pfam" id="PF02518">
    <property type="entry name" value="HATPase_c"/>
    <property type="match status" value="1"/>
</dbReference>
<evidence type="ECO:0000259" key="13">
    <source>
        <dbReference type="PROSITE" id="PS50109"/>
    </source>
</evidence>
<keyword evidence="9" id="KW-0902">Two-component regulatory system</keyword>
<organism evidence="14 15">
    <name type="scientific">Slackia equolifaciens</name>
    <dbReference type="NCBI Taxonomy" id="498718"/>
    <lineage>
        <taxon>Bacteria</taxon>
        <taxon>Bacillati</taxon>
        <taxon>Actinomycetota</taxon>
        <taxon>Coriobacteriia</taxon>
        <taxon>Eggerthellales</taxon>
        <taxon>Eggerthellaceae</taxon>
        <taxon>Slackia</taxon>
    </lineage>
</organism>
<dbReference type="PROSITE" id="PS50109">
    <property type="entry name" value="HIS_KIN"/>
    <property type="match status" value="1"/>
</dbReference>
<protein>
    <recommendedName>
        <fullName evidence="3">histidine kinase</fullName>
        <ecNumber evidence="3">2.7.13.3</ecNumber>
    </recommendedName>
</protein>
<dbReference type="EMBL" id="DYWI01000001">
    <property type="protein sequence ID" value="HJF64491.1"/>
    <property type="molecule type" value="Genomic_DNA"/>
</dbReference>
<dbReference type="PRINTS" id="PR00344">
    <property type="entry name" value="BCTRLSENSOR"/>
</dbReference>
<dbReference type="SUPFAM" id="SSF55874">
    <property type="entry name" value="ATPase domain of HSP90 chaperone/DNA topoisomerase II/histidine kinase"/>
    <property type="match status" value="1"/>
</dbReference>
<evidence type="ECO:0000313" key="14">
    <source>
        <dbReference type="EMBL" id="HJF64491.1"/>
    </source>
</evidence>
<dbReference type="InterPro" id="IPR003594">
    <property type="entry name" value="HATPase_dom"/>
</dbReference>
<evidence type="ECO:0000256" key="1">
    <source>
        <dbReference type="ARBA" id="ARBA00000085"/>
    </source>
</evidence>
<evidence type="ECO:0000256" key="7">
    <source>
        <dbReference type="ARBA" id="ARBA00022777"/>
    </source>
</evidence>
<evidence type="ECO:0000256" key="5">
    <source>
        <dbReference type="ARBA" id="ARBA00022679"/>
    </source>
</evidence>
<evidence type="ECO:0000256" key="9">
    <source>
        <dbReference type="ARBA" id="ARBA00023012"/>
    </source>
</evidence>
<keyword evidence="7 14" id="KW-0418">Kinase</keyword>
<evidence type="ECO:0000256" key="4">
    <source>
        <dbReference type="ARBA" id="ARBA00022553"/>
    </source>
</evidence>
<reference evidence="14" key="1">
    <citation type="journal article" date="2021" name="PeerJ">
        <title>Extensive microbial diversity within the chicken gut microbiome revealed by metagenomics and culture.</title>
        <authorList>
            <person name="Gilroy R."/>
            <person name="Ravi A."/>
            <person name="Getino M."/>
            <person name="Pursley I."/>
            <person name="Horton D.L."/>
            <person name="Alikhan N.F."/>
            <person name="Baker D."/>
            <person name="Gharbi K."/>
            <person name="Hall N."/>
            <person name="Watson M."/>
            <person name="Adriaenssens E.M."/>
            <person name="Foster-Nyarko E."/>
            <person name="Jarju S."/>
            <person name="Secka A."/>
            <person name="Antonio M."/>
            <person name="Oren A."/>
            <person name="Chaudhuri R.R."/>
            <person name="La Ragione R."/>
            <person name="Hildebrand F."/>
            <person name="Pallen M.J."/>
        </authorList>
    </citation>
    <scope>NUCLEOTIDE SEQUENCE</scope>
    <source>
        <strain evidence="14">ChiGjej6B6-11269</strain>
    </source>
</reference>
<reference evidence="14" key="2">
    <citation type="submission" date="2021-09" db="EMBL/GenBank/DDBJ databases">
        <authorList>
            <person name="Gilroy R."/>
        </authorList>
    </citation>
    <scope>NUCLEOTIDE SEQUENCE</scope>
    <source>
        <strain evidence="14">ChiGjej6B6-11269</strain>
    </source>
</reference>
<comment type="catalytic activity">
    <reaction evidence="1">
        <text>ATP + protein L-histidine = ADP + protein N-phospho-L-histidine.</text>
        <dbReference type="EC" id="2.7.13.3"/>
    </reaction>
</comment>
<name>A0A9D2UUS9_9ACTN</name>
<evidence type="ECO:0000256" key="8">
    <source>
        <dbReference type="ARBA" id="ARBA00022989"/>
    </source>
</evidence>
<dbReference type="Pfam" id="PF00512">
    <property type="entry name" value="HisKA"/>
    <property type="match status" value="1"/>
</dbReference>
<feature type="coiled-coil region" evidence="11">
    <location>
        <begin position="115"/>
        <end position="142"/>
    </location>
</feature>
<evidence type="ECO:0000313" key="15">
    <source>
        <dbReference type="Proteomes" id="UP000786989"/>
    </source>
</evidence>
<dbReference type="AlphaFoldDB" id="A0A9D2UUS9"/>
<dbReference type="PANTHER" id="PTHR45436:SF5">
    <property type="entry name" value="SENSOR HISTIDINE KINASE TRCS"/>
    <property type="match status" value="1"/>
</dbReference>
<keyword evidence="5" id="KW-0808">Transferase</keyword>
<dbReference type="CDD" id="cd00082">
    <property type="entry name" value="HisKA"/>
    <property type="match status" value="1"/>
</dbReference>
<comment type="caution">
    <text evidence="14">The sequence shown here is derived from an EMBL/GenBank/DDBJ whole genome shotgun (WGS) entry which is preliminary data.</text>
</comment>
<proteinExistence type="predicted"/>
<dbReference type="CDD" id="cd00075">
    <property type="entry name" value="HATPase"/>
    <property type="match status" value="1"/>
</dbReference>
<dbReference type="PANTHER" id="PTHR45436">
    <property type="entry name" value="SENSOR HISTIDINE KINASE YKOH"/>
    <property type="match status" value="1"/>
</dbReference>
<dbReference type="GO" id="GO:0000155">
    <property type="term" value="F:phosphorelay sensor kinase activity"/>
    <property type="evidence" value="ECO:0007669"/>
    <property type="project" value="InterPro"/>
</dbReference>
<sequence length="367" mass="38876">METLMRNPVFPKQAACILGSSIAIALVASFAAGAFAPGARMYGSLSPALLVGVSSLATGLAATLLFCIFSYHRYEEISRLSAEIDAVLHEGRPLIISDYREGDVAVLRNEVGKVCARLSKTAEDLAEEKRALANALADISHQIRTPLTAAELMVPVIERSSDAREQAKKLRELESLIDRVSWLVTSLLKIARIDAGAIKLTSQVTGAADVVRAAVEPLAVAFDLNDVTCEIRVAPETRFTGDAAWTAESLSNVLKNCMEHTPAGGTVRVEASEDAVACRFCISDSGPGIAQADLPHIFERFYRGSAGTESDDAGTAADYESAMRPKGFGIGLSLAQALVNAQGGSIRATNAAHGGARFDIVFPKLTV</sequence>
<keyword evidence="8 12" id="KW-1133">Transmembrane helix</keyword>
<dbReference type="InterPro" id="IPR036890">
    <property type="entry name" value="HATPase_C_sf"/>
</dbReference>
<evidence type="ECO:0000256" key="3">
    <source>
        <dbReference type="ARBA" id="ARBA00012438"/>
    </source>
</evidence>
<keyword evidence="4" id="KW-0597">Phosphoprotein</keyword>
<evidence type="ECO:0000256" key="11">
    <source>
        <dbReference type="SAM" id="Coils"/>
    </source>
</evidence>
<dbReference type="Proteomes" id="UP000786989">
    <property type="component" value="Unassembled WGS sequence"/>
</dbReference>
<evidence type="ECO:0000256" key="12">
    <source>
        <dbReference type="SAM" id="Phobius"/>
    </source>
</evidence>
<evidence type="ECO:0000256" key="10">
    <source>
        <dbReference type="ARBA" id="ARBA00023136"/>
    </source>
</evidence>
<dbReference type="SMART" id="SM00388">
    <property type="entry name" value="HisKA"/>
    <property type="match status" value="1"/>
</dbReference>
<gene>
    <name evidence="14" type="ORF">K8U77_00015</name>
</gene>
<dbReference type="GO" id="GO:0005886">
    <property type="term" value="C:plasma membrane"/>
    <property type="evidence" value="ECO:0007669"/>
    <property type="project" value="UniProtKB-SubCell"/>
</dbReference>
<evidence type="ECO:0000256" key="6">
    <source>
        <dbReference type="ARBA" id="ARBA00022692"/>
    </source>
</evidence>
<dbReference type="SMART" id="SM00387">
    <property type="entry name" value="HATPase_c"/>
    <property type="match status" value="1"/>
</dbReference>
<feature type="transmembrane region" description="Helical" evidence="12">
    <location>
        <begin position="48"/>
        <end position="71"/>
    </location>
</feature>
<evidence type="ECO:0000256" key="2">
    <source>
        <dbReference type="ARBA" id="ARBA00004236"/>
    </source>
</evidence>
<keyword evidence="11" id="KW-0175">Coiled coil</keyword>
<feature type="transmembrane region" description="Helical" evidence="12">
    <location>
        <begin position="14"/>
        <end position="36"/>
    </location>
</feature>
<dbReference type="InterPro" id="IPR036097">
    <property type="entry name" value="HisK_dim/P_sf"/>
</dbReference>